<dbReference type="Proteomes" id="UP001147760">
    <property type="component" value="Unassembled WGS sequence"/>
</dbReference>
<evidence type="ECO:0000313" key="2">
    <source>
        <dbReference type="EMBL" id="KAJ5457311.1"/>
    </source>
</evidence>
<name>A0A9W9WFU2_9EURO</name>
<reference evidence="2" key="1">
    <citation type="submission" date="2022-12" db="EMBL/GenBank/DDBJ databases">
        <authorList>
            <person name="Petersen C."/>
        </authorList>
    </citation>
    <scope>NUCLEOTIDE SEQUENCE</scope>
    <source>
        <strain evidence="2">IBT 17660</strain>
    </source>
</reference>
<protein>
    <submittedName>
        <fullName evidence="2">Uncharacterized protein</fullName>
    </submittedName>
</protein>
<feature type="compositionally biased region" description="Low complexity" evidence="1">
    <location>
        <begin position="1"/>
        <end position="13"/>
    </location>
</feature>
<gene>
    <name evidence="2" type="ORF">N7530_012585</name>
</gene>
<sequence>MPGSSTASSSPSQSSPPPRMRAGARPVERPEGHGTIQSGSYNGHEGGSSRYRRGCEVAMGTIWGHGWTGPRQWGILREYIATQICFDGAAFVPH</sequence>
<reference evidence="2" key="2">
    <citation type="journal article" date="2023" name="IMA Fungus">
        <title>Comparative genomic study of the Penicillium genus elucidates a diverse pangenome and 15 lateral gene transfer events.</title>
        <authorList>
            <person name="Petersen C."/>
            <person name="Sorensen T."/>
            <person name="Nielsen M.R."/>
            <person name="Sondergaard T.E."/>
            <person name="Sorensen J.L."/>
            <person name="Fitzpatrick D.A."/>
            <person name="Frisvad J.C."/>
            <person name="Nielsen K.L."/>
        </authorList>
    </citation>
    <scope>NUCLEOTIDE SEQUENCE</scope>
    <source>
        <strain evidence="2">IBT 17660</strain>
    </source>
</reference>
<evidence type="ECO:0000256" key="1">
    <source>
        <dbReference type="SAM" id="MobiDB-lite"/>
    </source>
</evidence>
<proteinExistence type="predicted"/>
<comment type="caution">
    <text evidence="2">The sequence shown here is derived from an EMBL/GenBank/DDBJ whole genome shotgun (WGS) entry which is preliminary data.</text>
</comment>
<feature type="region of interest" description="Disordered" evidence="1">
    <location>
        <begin position="1"/>
        <end position="50"/>
    </location>
</feature>
<accession>A0A9W9WFU2</accession>
<dbReference type="AlphaFoldDB" id="A0A9W9WFU2"/>
<dbReference type="EMBL" id="JAPWDO010000009">
    <property type="protein sequence ID" value="KAJ5457311.1"/>
    <property type="molecule type" value="Genomic_DNA"/>
</dbReference>
<keyword evidence="3" id="KW-1185">Reference proteome</keyword>
<organism evidence="2 3">
    <name type="scientific">Penicillium desertorum</name>
    <dbReference type="NCBI Taxonomy" id="1303715"/>
    <lineage>
        <taxon>Eukaryota</taxon>
        <taxon>Fungi</taxon>
        <taxon>Dikarya</taxon>
        <taxon>Ascomycota</taxon>
        <taxon>Pezizomycotina</taxon>
        <taxon>Eurotiomycetes</taxon>
        <taxon>Eurotiomycetidae</taxon>
        <taxon>Eurotiales</taxon>
        <taxon>Aspergillaceae</taxon>
        <taxon>Penicillium</taxon>
    </lineage>
</organism>
<evidence type="ECO:0000313" key="3">
    <source>
        <dbReference type="Proteomes" id="UP001147760"/>
    </source>
</evidence>